<evidence type="ECO:0000256" key="2">
    <source>
        <dbReference type="ARBA" id="ARBA00038334"/>
    </source>
</evidence>
<dbReference type="GO" id="GO:0016787">
    <property type="term" value="F:hydrolase activity"/>
    <property type="evidence" value="ECO:0007669"/>
    <property type="project" value="UniProtKB-KW"/>
</dbReference>
<accession>A0A1B7NP05</accession>
<comment type="caution">
    <text evidence="4">The sequence shown here is derived from an EMBL/GenBank/DDBJ whole genome shotgun (WGS) entry which is preliminary data.</text>
</comment>
<dbReference type="Gene3D" id="3.40.50.1820">
    <property type="entry name" value="alpha/beta hydrolase"/>
    <property type="match status" value="1"/>
</dbReference>
<dbReference type="SUPFAM" id="SSF53474">
    <property type="entry name" value="alpha/beta-Hydrolases"/>
    <property type="match status" value="1"/>
</dbReference>
<keyword evidence="5" id="KW-1185">Reference proteome</keyword>
<evidence type="ECO:0000313" key="4">
    <source>
        <dbReference type="EMBL" id="OAX78542.1"/>
    </source>
</evidence>
<keyword evidence="1" id="KW-0378">Hydrolase</keyword>
<feature type="domain" description="AB hydrolase-1" evidence="3">
    <location>
        <begin position="38"/>
        <end position="327"/>
    </location>
</feature>
<dbReference type="EMBL" id="LGUA01001455">
    <property type="protein sequence ID" value="OAX78542.1"/>
    <property type="molecule type" value="Genomic_DNA"/>
</dbReference>
<organism evidence="4 5">
    <name type="scientific">Emergomyces africanus</name>
    <dbReference type="NCBI Taxonomy" id="1955775"/>
    <lineage>
        <taxon>Eukaryota</taxon>
        <taxon>Fungi</taxon>
        <taxon>Dikarya</taxon>
        <taxon>Ascomycota</taxon>
        <taxon>Pezizomycotina</taxon>
        <taxon>Eurotiomycetes</taxon>
        <taxon>Eurotiomycetidae</taxon>
        <taxon>Onygenales</taxon>
        <taxon>Ajellomycetaceae</taxon>
        <taxon>Emergomyces</taxon>
    </lineage>
</organism>
<proteinExistence type="inferred from homology"/>
<dbReference type="InterPro" id="IPR000073">
    <property type="entry name" value="AB_hydrolase_1"/>
</dbReference>
<gene>
    <name evidence="4" type="ORF">ACJ72_07151</name>
</gene>
<reference evidence="4 5" key="1">
    <citation type="submission" date="2015-07" db="EMBL/GenBank/DDBJ databases">
        <title>Emmonsia species relationships and genome sequence.</title>
        <authorList>
            <person name="Cuomo C.A."/>
            <person name="Schwartz I.S."/>
            <person name="Kenyon C."/>
            <person name="de Hoog G.S."/>
            <person name="Govender N.P."/>
            <person name="Botha A."/>
            <person name="Moreno L."/>
            <person name="de Vries M."/>
            <person name="Munoz J.F."/>
            <person name="Stielow J.B."/>
        </authorList>
    </citation>
    <scope>NUCLEOTIDE SEQUENCE [LARGE SCALE GENOMIC DNA]</scope>
    <source>
        <strain evidence="4 5">CBS 136260</strain>
    </source>
</reference>
<dbReference type="Pfam" id="PF00561">
    <property type="entry name" value="Abhydrolase_1"/>
    <property type="match status" value="1"/>
</dbReference>
<dbReference type="InterPro" id="IPR000639">
    <property type="entry name" value="Epox_hydrolase-like"/>
</dbReference>
<sequence length="343" mass="38797">MATIAFPSLARDHTIPGSQHRYTYVYSPPRASTSNPFPTLLFLHGFPSSSYDWRHQIAFFVEKGYGVLVPDLLGYGQSTTGDNDSDSNLTQSTELSHYKAKIMSTDVIALLDHENISGPVHAVGHDMGCYLLSKMVNYYPTRFASLSFLAVPYHKPAERFDVDAINQMMKDYIGFEKYGYLKLFESDEAAGLIEEHMESFFTLFYTAEGDLWIEHLGPTGALETWLRNDRKAPLAPYITAEEKATHFKIMRGHYKSVLMWYRALIGNVNLDDEIEAHLDPNVNQPVLMVSQKPSRINPPGVAEMMKLYMENLTVKEVGANGHWLQLEARDEVNQSLLGFLEGL</sequence>
<dbReference type="InterPro" id="IPR029058">
    <property type="entry name" value="AB_hydrolase_fold"/>
</dbReference>
<evidence type="ECO:0000259" key="3">
    <source>
        <dbReference type="Pfam" id="PF00561"/>
    </source>
</evidence>
<dbReference type="STRING" id="1658172.A0A1B7NP05"/>
<dbReference type="AlphaFoldDB" id="A0A1B7NP05"/>
<dbReference type="OrthoDB" id="284184at2759"/>
<dbReference type="Proteomes" id="UP000091918">
    <property type="component" value="Unassembled WGS sequence"/>
</dbReference>
<evidence type="ECO:0000256" key="1">
    <source>
        <dbReference type="ARBA" id="ARBA00022801"/>
    </source>
</evidence>
<protein>
    <recommendedName>
        <fullName evidence="3">AB hydrolase-1 domain-containing protein</fullName>
    </recommendedName>
</protein>
<comment type="similarity">
    <text evidence="2">Belongs to the AB hydrolase superfamily. Epoxide hydrolase family.</text>
</comment>
<dbReference type="PANTHER" id="PTHR43329">
    <property type="entry name" value="EPOXIDE HYDROLASE"/>
    <property type="match status" value="1"/>
</dbReference>
<name>A0A1B7NP05_9EURO</name>
<dbReference type="PRINTS" id="PR00412">
    <property type="entry name" value="EPOXHYDRLASE"/>
</dbReference>
<evidence type="ECO:0000313" key="5">
    <source>
        <dbReference type="Proteomes" id="UP000091918"/>
    </source>
</evidence>